<dbReference type="AlphaFoldDB" id="A0A1H5RY67"/>
<feature type="transmembrane region" description="Helical" evidence="1">
    <location>
        <begin position="72"/>
        <end position="93"/>
    </location>
</feature>
<proteinExistence type="predicted"/>
<dbReference type="RefSeq" id="WP_103904783.1">
    <property type="nucleotide sequence ID" value="NZ_CP049246.1"/>
</dbReference>
<accession>A0A1H5RY67</accession>
<keyword evidence="3" id="KW-1185">Reference proteome</keyword>
<sequence length="156" mass="17718">MPKVWVLFAISGLLVFAFGLFVPAEGALTSFNFWGITLVGNSARVIMGVGAVGLLFALLYRYTDSFLYSKNWALLHWIAYIFLFLNIWSWGFVERIYLGEGDAILQVDKLSAENSDRFTRIEGIYHGALTILLLMQLVYFLNLLVGILYRKSKFGE</sequence>
<dbReference type="Proteomes" id="UP000236731">
    <property type="component" value="Unassembled WGS sequence"/>
</dbReference>
<evidence type="ECO:0000313" key="3">
    <source>
        <dbReference type="Proteomes" id="UP000236731"/>
    </source>
</evidence>
<evidence type="ECO:0008006" key="4">
    <source>
        <dbReference type="Google" id="ProtNLM"/>
    </source>
</evidence>
<dbReference type="OrthoDB" id="712086at2"/>
<reference evidence="3" key="1">
    <citation type="submission" date="2016-10" db="EMBL/GenBank/DDBJ databases">
        <authorList>
            <person name="Varghese N."/>
            <person name="Submissions S."/>
        </authorList>
    </citation>
    <scope>NUCLEOTIDE SEQUENCE [LARGE SCALE GENOMIC DNA]</scope>
    <source>
        <strain evidence="3">DSM 22361</strain>
    </source>
</reference>
<dbReference type="EMBL" id="FNUT01000001">
    <property type="protein sequence ID" value="SEF43293.1"/>
    <property type="molecule type" value="Genomic_DNA"/>
</dbReference>
<organism evidence="2 3">
    <name type="scientific">Sphingobacterium lactis</name>
    <dbReference type="NCBI Taxonomy" id="797291"/>
    <lineage>
        <taxon>Bacteria</taxon>
        <taxon>Pseudomonadati</taxon>
        <taxon>Bacteroidota</taxon>
        <taxon>Sphingobacteriia</taxon>
        <taxon>Sphingobacteriales</taxon>
        <taxon>Sphingobacteriaceae</taxon>
        <taxon>Sphingobacterium</taxon>
    </lineage>
</organism>
<feature type="transmembrane region" description="Helical" evidence="1">
    <location>
        <begin position="124"/>
        <end position="149"/>
    </location>
</feature>
<gene>
    <name evidence="2" type="ORF">SAMN05421877_101107</name>
</gene>
<keyword evidence="1" id="KW-0812">Transmembrane</keyword>
<keyword evidence="1" id="KW-0472">Membrane</keyword>
<keyword evidence="1" id="KW-1133">Transmembrane helix</keyword>
<protein>
    <recommendedName>
        <fullName evidence="4">DUF4149 domain-containing protein</fullName>
    </recommendedName>
</protein>
<feature type="transmembrane region" description="Helical" evidence="1">
    <location>
        <begin position="42"/>
        <end position="60"/>
    </location>
</feature>
<evidence type="ECO:0000256" key="1">
    <source>
        <dbReference type="SAM" id="Phobius"/>
    </source>
</evidence>
<evidence type="ECO:0000313" key="2">
    <source>
        <dbReference type="EMBL" id="SEF43293.1"/>
    </source>
</evidence>
<name>A0A1H5RY67_9SPHI</name>